<evidence type="ECO:0000313" key="5">
    <source>
        <dbReference type="Proteomes" id="UP001159427"/>
    </source>
</evidence>
<organism evidence="4 5">
    <name type="scientific">Porites evermanni</name>
    <dbReference type="NCBI Taxonomy" id="104178"/>
    <lineage>
        <taxon>Eukaryota</taxon>
        <taxon>Metazoa</taxon>
        <taxon>Cnidaria</taxon>
        <taxon>Anthozoa</taxon>
        <taxon>Hexacorallia</taxon>
        <taxon>Scleractinia</taxon>
        <taxon>Fungiina</taxon>
        <taxon>Poritidae</taxon>
        <taxon>Porites</taxon>
    </lineage>
</organism>
<gene>
    <name evidence="4" type="ORF">PEVE_00024000</name>
</gene>
<sequence length="133" mass="15213">MRLLFVVGVCLTLVFVVECLEGKAEFIEDEEEMDQRHLIKRVSSFTKGLWLYGFKKICKKGVTSKAFYVNFVFFLGVCLVVVFVVESFVEDESEGVFFEDEEELESRHHLKRSGDSEGPGIEPAPSRRCSQAF</sequence>
<accession>A0ABN8LPH4</accession>
<feature type="region of interest" description="Disordered" evidence="1">
    <location>
        <begin position="104"/>
        <end position="133"/>
    </location>
</feature>
<proteinExistence type="predicted"/>
<name>A0ABN8LPH4_9CNID</name>
<keyword evidence="5" id="KW-1185">Reference proteome</keyword>
<feature type="transmembrane region" description="Helical" evidence="2">
    <location>
        <begin position="66"/>
        <end position="85"/>
    </location>
</feature>
<evidence type="ECO:0000256" key="2">
    <source>
        <dbReference type="SAM" id="Phobius"/>
    </source>
</evidence>
<feature type="chain" id="PRO_5045470940" evidence="3">
    <location>
        <begin position="20"/>
        <end position="133"/>
    </location>
</feature>
<dbReference type="Proteomes" id="UP001159427">
    <property type="component" value="Unassembled WGS sequence"/>
</dbReference>
<keyword evidence="3" id="KW-0732">Signal</keyword>
<comment type="caution">
    <text evidence="4">The sequence shown here is derived from an EMBL/GenBank/DDBJ whole genome shotgun (WGS) entry which is preliminary data.</text>
</comment>
<evidence type="ECO:0000256" key="1">
    <source>
        <dbReference type="SAM" id="MobiDB-lite"/>
    </source>
</evidence>
<reference evidence="4 5" key="1">
    <citation type="submission" date="2022-05" db="EMBL/GenBank/DDBJ databases">
        <authorList>
            <consortium name="Genoscope - CEA"/>
            <person name="William W."/>
        </authorList>
    </citation>
    <scope>NUCLEOTIDE SEQUENCE [LARGE SCALE GENOMIC DNA]</scope>
</reference>
<keyword evidence="2" id="KW-0812">Transmembrane</keyword>
<protein>
    <submittedName>
        <fullName evidence="4">Uncharacterized protein</fullName>
    </submittedName>
</protein>
<keyword evidence="2" id="KW-1133">Transmembrane helix</keyword>
<evidence type="ECO:0000313" key="4">
    <source>
        <dbReference type="EMBL" id="CAH3015967.1"/>
    </source>
</evidence>
<keyword evidence="2" id="KW-0472">Membrane</keyword>
<evidence type="ECO:0000256" key="3">
    <source>
        <dbReference type="SAM" id="SignalP"/>
    </source>
</evidence>
<dbReference type="EMBL" id="CALNXI010000032">
    <property type="protein sequence ID" value="CAH3015967.1"/>
    <property type="molecule type" value="Genomic_DNA"/>
</dbReference>
<feature type="signal peptide" evidence="3">
    <location>
        <begin position="1"/>
        <end position="19"/>
    </location>
</feature>